<reference evidence="1 2" key="1">
    <citation type="submission" date="2018-06" db="EMBL/GenBank/DDBJ databases">
        <title>Comparative genomics reveals the genomic features of Rhizophagus irregularis, R. cerebriforme, R. diaphanum and Gigaspora rosea, and their symbiotic lifestyle signature.</title>
        <authorList>
            <person name="Morin E."/>
            <person name="San Clemente H."/>
            <person name="Chen E.C.H."/>
            <person name="De La Providencia I."/>
            <person name="Hainaut M."/>
            <person name="Kuo A."/>
            <person name="Kohler A."/>
            <person name="Murat C."/>
            <person name="Tang N."/>
            <person name="Roy S."/>
            <person name="Loubradou J."/>
            <person name="Henrissat B."/>
            <person name="Grigoriev I.V."/>
            <person name="Corradi N."/>
            <person name="Roux C."/>
            <person name="Martin F.M."/>
        </authorList>
    </citation>
    <scope>NUCLEOTIDE SEQUENCE [LARGE SCALE GENOMIC DNA]</scope>
    <source>
        <strain evidence="1 2">DAOM 194757</strain>
    </source>
</reference>
<comment type="caution">
    <text evidence="1">The sequence shown here is derived from an EMBL/GenBank/DDBJ whole genome shotgun (WGS) entry which is preliminary data.</text>
</comment>
<evidence type="ECO:0008006" key="3">
    <source>
        <dbReference type="Google" id="ProtNLM"/>
    </source>
</evidence>
<accession>A0A397W789</accession>
<name>A0A397W789_9GLOM</name>
<protein>
    <recommendedName>
        <fullName evidence="3">Serine-threonine/tyrosine-protein kinase catalytic domain-containing protein</fullName>
    </recommendedName>
</protein>
<evidence type="ECO:0000313" key="2">
    <source>
        <dbReference type="Proteomes" id="UP000266673"/>
    </source>
</evidence>
<proteinExistence type="predicted"/>
<dbReference type="SUPFAM" id="SSF56112">
    <property type="entry name" value="Protein kinase-like (PK-like)"/>
    <property type="match status" value="1"/>
</dbReference>
<dbReference type="EMBL" id="QKWP01000107">
    <property type="protein sequence ID" value="RIB27206.1"/>
    <property type="molecule type" value="Genomic_DNA"/>
</dbReference>
<sequence length="146" mass="16932">MSEIFTGYPSFYDIPHDFSLATQICLGRRPEIRCEVPQSLLGLMNKCLDAEPRNRPTSKALVNILARFGYNLEDKKTELYKQVEEIKNLAKNFSIHNQANQTKLTRFNYQTHKQAIYTSRFLNFQKLPKPVNAESHSNELIEVPDI</sequence>
<organism evidence="1 2">
    <name type="scientific">Gigaspora rosea</name>
    <dbReference type="NCBI Taxonomy" id="44941"/>
    <lineage>
        <taxon>Eukaryota</taxon>
        <taxon>Fungi</taxon>
        <taxon>Fungi incertae sedis</taxon>
        <taxon>Mucoromycota</taxon>
        <taxon>Glomeromycotina</taxon>
        <taxon>Glomeromycetes</taxon>
        <taxon>Diversisporales</taxon>
        <taxon>Gigasporaceae</taxon>
        <taxon>Gigaspora</taxon>
    </lineage>
</organism>
<dbReference type="Gene3D" id="1.10.510.10">
    <property type="entry name" value="Transferase(Phosphotransferase) domain 1"/>
    <property type="match status" value="1"/>
</dbReference>
<dbReference type="InterPro" id="IPR011009">
    <property type="entry name" value="Kinase-like_dom_sf"/>
</dbReference>
<evidence type="ECO:0000313" key="1">
    <source>
        <dbReference type="EMBL" id="RIB27206.1"/>
    </source>
</evidence>
<gene>
    <name evidence="1" type="ORF">C2G38_57624</name>
</gene>
<dbReference type="AlphaFoldDB" id="A0A397W789"/>
<dbReference type="OrthoDB" id="2416146at2759"/>
<dbReference type="Proteomes" id="UP000266673">
    <property type="component" value="Unassembled WGS sequence"/>
</dbReference>
<keyword evidence="2" id="KW-1185">Reference proteome</keyword>